<gene>
    <name evidence="1" type="ORF">TSUD_114710</name>
</gene>
<reference evidence="2" key="1">
    <citation type="journal article" date="2017" name="Front. Plant Sci.">
        <title>Climate Clever Clovers: New Paradigm to Reduce the Environmental Footprint of Ruminants by Breeding Low Methanogenic Forages Utilizing Haplotype Variation.</title>
        <authorList>
            <person name="Kaur P."/>
            <person name="Appels R."/>
            <person name="Bayer P.E."/>
            <person name="Keeble-Gagnere G."/>
            <person name="Wang J."/>
            <person name="Hirakawa H."/>
            <person name="Shirasawa K."/>
            <person name="Vercoe P."/>
            <person name="Stefanova K."/>
            <person name="Durmic Z."/>
            <person name="Nichols P."/>
            <person name="Revell C."/>
            <person name="Isobe S.N."/>
            <person name="Edwards D."/>
            <person name="Erskine W."/>
        </authorList>
    </citation>
    <scope>NUCLEOTIDE SEQUENCE [LARGE SCALE GENOMIC DNA]</scope>
    <source>
        <strain evidence="2">cv. Daliak</strain>
    </source>
</reference>
<protein>
    <submittedName>
        <fullName evidence="1">Uncharacterized protein</fullName>
    </submittedName>
</protein>
<dbReference type="Proteomes" id="UP000242715">
    <property type="component" value="Unassembled WGS sequence"/>
</dbReference>
<sequence>MSEDNTDDLNRLERQAWTGWVSATFEVVSEDNTDDLNRLERQAWTEWKNEYHQNRPPEVELS</sequence>
<proteinExistence type="predicted"/>
<dbReference type="EMBL" id="DF973470">
    <property type="protein sequence ID" value="GAU31860.1"/>
    <property type="molecule type" value="Genomic_DNA"/>
</dbReference>
<dbReference type="AlphaFoldDB" id="A0A2Z6N6V7"/>
<organism evidence="1 2">
    <name type="scientific">Trifolium subterraneum</name>
    <name type="common">Subterranean clover</name>
    <dbReference type="NCBI Taxonomy" id="3900"/>
    <lineage>
        <taxon>Eukaryota</taxon>
        <taxon>Viridiplantae</taxon>
        <taxon>Streptophyta</taxon>
        <taxon>Embryophyta</taxon>
        <taxon>Tracheophyta</taxon>
        <taxon>Spermatophyta</taxon>
        <taxon>Magnoliopsida</taxon>
        <taxon>eudicotyledons</taxon>
        <taxon>Gunneridae</taxon>
        <taxon>Pentapetalae</taxon>
        <taxon>rosids</taxon>
        <taxon>fabids</taxon>
        <taxon>Fabales</taxon>
        <taxon>Fabaceae</taxon>
        <taxon>Papilionoideae</taxon>
        <taxon>50 kb inversion clade</taxon>
        <taxon>NPAAA clade</taxon>
        <taxon>Hologalegina</taxon>
        <taxon>IRL clade</taxon>
        <taxon>Trifolieae</taxon>
        <taxon>Trifolium</taxon>
    </lineage>
</organism>
<evidence type="ECO:0000313" key="1">
    <source>
        <dbReference type="EMBL" id="GAU31860.1"/>
    </source>
</evidence>
<accession>A0A2Z6N6V7</accession>
<keyword evidence="2" id="KW-1185">Reference proteome</keyword>
<name>A0A2Z6N6V7_TRISU</name>
<evidence type="ECO:0000313" key="2">
    <source>
        <dbReference type="Proteomes" id="UP000242715"/>
    </source>
</evidence>